<dbReference type="Proteomes" id="UP001055879">
    <property type="component" value="Linkage Group LG03"/>
</dbReference>
<organism evidence="1 2">
    <name type="scientific">Arctium lappa</name>
    <name type="common">Greater burdock</name>
    <name type="synonym">Lappa major</name>
    <dbReference type="NCBI Taxonomy" id="4217"/>
    <lineage>
        <taxon>Eukaryota</taxon>
        <taxon>Viridiplantae</taxon>
        <taxon>Streptophyta</taxon>
        <taxon>Embryophyta</taxon>
        <taxon>Tracheophyta</taxon>
        <taxon>Spermatophyta</taxon>
        <taxon>Magnoliopsida</taxon>
        <taxon>eudicotyledons</taxon>
        <taxon>Gunneridae</taxon>
        <taxon>Pentapetalae</taxon>
        <taxon>asterids</taxon>
        <taxon>campanulids</taxon>
        <taxon>Asterales</taxon>
        <taxon>Asteraceae</taxon>
        <taxon>Carduoideae</taxon>
        <taxon>Cardueae</taxon>
        <taxon>Arctiinae</taxon>
        <taxon>Arctium</taxon>
    </lineage>
</organism>
<dbReference type="EMBL" id="CM042049">
    <property type="protein sequence ID" value="KAI3748476.1"/>
    <property type="molecule type" value="Genomic_DNA"/>
</dbReference>
<reference evidence="1 2" key="2">
    <citation type="journal article" date="2022" name="Mol. Ecol. Resour.">
        <title>The genomes of chicory, endive, great burdock and yacon provide insights into Asteraceae paleo-polyploidization history and plant inulin production.</title>
        <authorList>
            <person name="Fan W."/>
            <person name="Wang S."/>
            <person name="Wang H."/>
            <person name="Wang A."/>
            <person name="Jiang F."/>
            <person name="Liu H."/>
            <person name="Zhao H."/>
            <person name="Xu D."/>
            <person name="Zhang Y."/>
        </authorList>
    </citation>
    <scope>NUCLEOTIDE SEQUENCE [LARGE SCALE GENOMIC DNA]</scope>
    <source>
        <strain evidence="2">cv. Niubang</strain>
    </source>
</reference>
<keyword evidence="2" id="KW-1185">Reference proteome</keyword>
<proteinExistence type="predicted"/>
<accession>A0ACB9DPV3</accession>
<name>A0ACB9DPV3_ARCLA</name>
<protein>
    <submittedName>
        <fullName evidence="1">Uncharacterized protein</fullName>
    </submittedName>
</protein>
<evidence type="ECO:0000313" key="1">
    <source>
        <dbReference type="EMBL" id="KAI3748476.1"/>
    </source>
</evidence>
<evidence type="ECO:0000313" key="2">
    <source>
        <dbReference type="Proteomes" id="UP001055879"/>
    </source>
</evidence>
<gene>
    <name evidence="1" type="ORF">L6452_11563</name>
</gene>
<reference evidence="2" key="1">
    <citation type="journal article" date="2022" name="Mol. Ecol. Resour.">
        <title>The genomes of chicory, endive, great burdock and yacon provide insights into Asteraceae palaeo-polyploidization history and plant inulin production.</title>
        <authorList>
            <person name="Fan W."/>
            <person name="Wang S."/>
            <person name="Wang H."/>
            <person name="Wang A."/>
            <person name="Jiang F."/>
            <person name="Liu H."/>
            <person name="Zhao H."/>
            <person name="Xu D."/>
            <person name="Zhang Y."/>
        </authorList>
    </citation>
    <scope>NUCLEOTIDE SEQUENCE [LARGE SCALE GENOMIC DNA]</scope>
    <source>
        <strain evidence="2">cv. Niubang</strain>
    </source>
</reference>
<sequence length="108" mass="11626">MGKSSGRVAAGKNPAADYDKSIKVKYISSPVMVEAKDASQFKEIVQHLTGQTPNFGVYSHPATTAAATTAAAAATEANTYRYGHSNTSPQVGIDSYSWEELAEWNRNR</sequence>
<comment type="caution">
    <text evidence="1">The sequence shown here is derived from an EMBL/GenBank/DDBJ whole genome shotgun (WGS) entry which is preliminary data.</text>
</comment>